<dbReference type="PANTHER" id="PTHR23501">
    <property type="entry name" value="MAJOR FACILITATOR SUPERFAMILY"/>
    <property type="match status" value="1"/>
</dbReference>
<dbReference type="SUPFAM" id="SSF103473">
    <property type="entry name" value="MFS general substrate transporter"/>
    <property type="match status" value="1"/>
</dbReference>
<dbReference type="PANTHER" id="PTHR23501:SF78">
    <property type="entry name" value="MAJOR FACILITATOR SUPERFAMILY (MFS) PROFILE DOMAIN-CONTAINING PROTEIN-RELATED"/>
    <property type="match status" value="1"/>
</dbReference>
<dbReference type="Proteomes" id="UP001583186">
    <property type="component" value="Unassembled WGS sequence"/>
</dbReference>
<keyword evidence="9" id="KW-1185">Reference proteome</keyword>
<accession>A0ABR3ZLV6</accession>
<evidence type="ECO:0000259" key="7">
    <source>
        <dbReference type="PROSITE" id="PS50850"/>
    </source>
</evidence>
<feature type="compositionally biased region" description="Low complexity" evidence="5">
    <location>
        <begin position="536"/>
        <end position="549"/>
    </location>
</feature>
<feature type="transmembrane region" description="Helical" evidence="6">
    <location>
        <begin position="176"/>
        <end position="196"/>
    </location>
</feature>
<dbReference type="Gene3D" id="1.20.1250.20">
    <property type="entry name" value="MFS general substrate transporter like domains"/>
    <property type="match status" value="1"/>
</dbReference>
<evidence type="ECO:0000313" key="9">
    <source>
        <dbReference type="Proteomes" id="UP001583186"/>
    </source>
</evidence>
<evidence type="ECO:0000256" key="3">
    <source>
        <dbReference type="ARBA" id="ARBA00022989"/>
    </source>
</evidence>
<evidence type="ECO:0000256" key="1">
    <source>
        <dbReference type="ARBA" id="ARBA00004141"/>
    </source>
</evidence>
<feature type="transmembrane region" description="Helical" evidence="6">
    <location>
        <begin position="20"/>
        <end position="37"/>
    </location>
</feature>
<proteinExistence type="predicted"/>
<protein>
    <recommendedName>
        <fullName evidence="7">Major facilitator superfamily (MFS) profile domain-containing protein</fullName>
    </recommendedName>
</protein>
<feature type="transmembrane region" description="Helical" evidence="6">
    <location>
        <begin position="216"/>
        <end position="233"/>
    </location>
</feature>
<sequence length="575" mass="60613">MKKEPTIHDQTNLLPKNRLLVVFPALACALLITYIDQQSIGVVLPTIGPDLNSASTIVWAGTSSLIANTAFQVLYGRLSDILGRKYLLLGCLGLLALGDLLCGFAKTGTQLYAFRGMSGVANGGIMALVMMIVSDVTTLEQRGKYQGILGSCVGLGNTIGPFVAAGFARSKATWRATFYFISPLAVAVAALLYVLLPPQAIPADEPWRTKLAKVDYVGILLSAAGTIILLVPISGLGTQFAPDSAMVISMLTIGGVLLCLFMINEWRWARLPMFPLRLFKNKALAAMLIQNFLIGIVFYSLLYYLPIYFQTARQYGVLESAALVLPIVIPQALASAASGQYISRIGRYGEVIWLGYGLWAVGAALQCLFASRNFPIGAVAVILAVQGTGVGLVFQPTLVAAQAHSPKQDRAVVISARNFIRALGGSAGLAIASAVFSNTLLSSLPTALPASVRSSIAAAIFAVPDLSGVSDPVVRQGVLDAYSHAFRNICILWAAAMGTCLVLMVLIKDKGLARNVDEKKAGAETAVATAPVVVEGEAEGETSSTEVSENGGGIDGAVEDTVVATVDVERADEKV</sequence>
<feature type="transmembrane region" description="Helical" evidence="6">
    <location>
        <begin position="377"/>
        <end position="401"/>
    </location>
</feature>
<dbReference type="InterPro" id="IPR011701">
    <property type="entry name" value="MFS"/>
</dbReference>
<evidence type="ECO:0000256" key="5">
    <source>
        <dbReference type="SAM" id="MobiDB-lite"/>
    </source>
</evidence>
<comment type="subcellular location">
    <subcellularLocation>
        <location evidence="1">Membrane</location>
        <topology evidence="1">Multi-pass membrane protein</topology>
    </subcellularLocation>
</comment>
<evidence type="ECO:0000256" key="2">
    <source>
        <dbReference type="ARBA" id="ARBA00022692"/>
    </source>
</evidence>
<dbReference type="InterPro" id="IPR036259">
    <property type="entry name" value="MFS_trans_sf"/>
</dbReference>
<keyword evidence="3 6" id="KW-1133">Transmembrane helix</keyword>
<keyword evidence="2 6" id="KW-0812">Transmembrane</keyword>
<name>A0ABR3ZLV6_9PEZI</name>
<dbReference type="Pfam" id="PF07690">
    <property type="entry name" value="MFS_1"/>
    <property type="match status" value="1"/>
</dbReference>
<evidence type="ECO:0000256" key="6">
    <source>
        <dbReference type="SAM" id="Phobius"/>
    </source>
</evidence>
<reference evidence="8 9" key="1">
    <citation type="journal article" date="2024" name="IMA Fungus">
        <title>IMA Genome - F19 : A genome assembly and annotation guide to empower mycologists, including annotated draft genome sequences of Ceratocystis pirilliformis, Diaporthe australafricana, Fusarium ophioides, Paecilomyces lecythidis, and Sporothrix stenoceras.</title>
        <authorList>
            <person name="Aylward J."/>
            <person name="Wilson A.M."/>
            <person name="Visagie C.M."/>
            <person name="Spraker J."/>
            <person name="Barnes I."/>
            <person name="Buitendag C."/>
            <person name="Ceriani C."/>
            <person name="Del Mar Angel L."/>
            <person name="du Plessis D."/>
            <person name="Fuchs T."/>
            <person name="Gasser K."/>
            <person name="Kramer D."/>
            <person name="Li W."/>
            <person name="Munsamy K."/>
            <person name="Piso A."/>
            <person name="Price J.L."/>
            <person name="Sonnekus B."/>
            <person name="Thomas C."/>
            <person name="van der Nest A."/>
            <person name="van Dijk A."/>
            <person name="van Heerden A."/>
            <person name="van Vuuren N."/>
            <person name="Yilmaz N."/>
            <person name="Duong T.A."/>
            <person name="van der Merwe N.A."/>
            <person name="Wingfield M.J."/>
            <person name="Wingfield B.D."/>
        </authorList>
    </citation>
    <scope>NUCLEOTIDE SEQUENCE [LARGE SCALE GENOMIC DNA]</scope>
    <source>
        <strain evidence="8 9">CMW 5346</strain>
    </source>
</reference>
<evidence type="ECO:0000313" key="8">
    <source>
        <dbReference type="EMBL" id="KAL1901434.1"/>
    </source>
</evidence>
<feature type="transmembrane region" description="Helical" evidence="6">
    <location>
        <begin position="284"/>
        <end position="305"/>
    </location>
</feature>
<feature type="transmembrane region" description="Helical" evidence="6">
    <location>
        <begin position="245"/>
        <end position="263"/>
    </location>
</feature>
<feature type="region of interest" description="Disordered" evidence="5">
    <location>
        <begin position="536"/>
        <end position="555"/>
    </location>
</feature>
<keyword evidence="4 6" id="KW-0472">Membrane</keyword>
<dbReference type="PROSITE" id="PS50850">
    <property type="entry name" value="MFS"/>
    <property type="match status" value="1"/>
</dbReference>
<feature type="transmembrane region" description="Helical" evidence="6">
    <location>
        <begin position="422"/>
        <end position="441"/>
    </location>
</feature>
<gene>
    <name evidence="8" type="ORF">Sste5346_001839</name>
</gene>
<dbReference type="EMBL" id="JAWCUI010000007">
    <property type="protein sequence ID" value="KAL1901434.1"/>
    <property type="molecule type" value="Genomic_DNA"/>
</dbReference>
<feature type="transmembrane region" description="Helical" evidence="6">
    <location>
        <begin position="112"/>
        <end position="133"/>
    </location>
</feature>
<feature type="transmembrane region" description="Helical" evidence="6">
    <location>
        <begin position="485"/>
        <end position="507"/>
    </location>
</feature>
<feature type="transmembrane region" description="Helical" evidence="6">
    <location>
        <begin position="317"/>
        <end position="339"/>
    </location>
</feature>
<feature type="transmembrane region" description="Helical" evidence="6">
    <location>
        <begin position="145"/>
        <end position="164"/>
    </location>
</feature>
<feature type="domain" description="Major facilitator superfamily (MFS) profile" evidence="7">
    <location>
        <begin position="22"/>
        <end position="467"/>
    </location>
</feature>
<evidence type="ECO:0000256" key="4">
    <source>
        <dbReference type="ARBA" id="ARBA00023136"/>
    </source>
</evidence>
<comment type="caution">
    <text evidence="8">The sequence shown here is derived from an EMBL/GenBank/DDBJ whole genome shotgun (WGS) entry which is preliminary data.</text>
</comment>
<organism evidence="8 9">
    <name type="scientific">Sporothrix stenoceras</name>
    <dbReference type="NCBI Taxonomy" id="5173"/>
    <lineage>
        <taxon>Eukaryota</taxon>
        <taxon>Fungi</taxon>
        <taxon>Dikarya</taxon>
        <taxon>Ascomycota</taxon>
        <taxon>Pezizomycotina</taxon>
        <taxon>Sordariomycetes</taxon>
        <taxon>Sordariomycetidae</taxon>
        <taxon>Ophiostomatales</taxon>
        <taxon>Ophiostomataceae</taxon>
        <taxon>Sporothrix</taxon>
    </lineage>
</organism>
<feature type="transmembrane region" description="Helical" evidence="6">
    <location>
        <begin position="351"/>
        <end position="371"/>
    </location>
</feature>
<feature type="transmembrane region" description="Helical" evidence="6">
    <location>
        <begin position="87"/>
        <end position="106"/>
    </location>
</feature>
<dbReference type="InterPro" id="IPR020846">
    <property type="entry name" value="MFS_dom"/>
</dbReference>
<feature type="transmembrane region" description="Helical" evidence="6">
    <location>
        <begin position="57"/>
        <end position="75"/>
    </location>
</feature>